<organism evidence="3 4">
    <name type="scientific">Panicum miliaceum</name>
    <name type="common">Proso millet</name>
    <name type="synonym">Broomcorn millet</name>
    <dbReference type="NCBI Taxonomy" id="4540"/>
    <lineage>
        <taxon>Eukaryota</taxon>
        <taxon>Viridiplantae</taxon>
        <taxon>Streptophyta</taxon>
        <taxon>Embryophyta</taxon>
        <taxon>Tracheophyta</taxon>
        <taxon>Spermatophyta</taxon>
        <taxon>Magnoliopsida</taxon>
        <taxon>Liliopsida</taxon>
        <taxon>Poales</taxon>
        <taxon>Poaceae</taxon>
        <taxon>PACMAD clade</taxon>
        <taxon>Panicoideae</taxon>
        <taxon>Panicodae</taxon>
        <taxon>Paniceae</taxon>
        <taxon>Panicinae</taxon>
        <taxon>Panicum</taxon>
        <taxon>Panicum sect. Panicum</taxon>
    </lineage>
</organism>
<proteinExistence type="predicted"/>
<dbReference type="InterPro" id="IPR032675">
    <property type="entry name" value="LRR_dom_sf"/>
</dbReference>
<sequence length="663" mass="74286">MDDARHTLMRHAHCTRARVLKWKAVLESHAWLSVFGLPEQLDNRLYLSYEDLSPQLKQCFLYCSLFPEGDETIQVVVTRVWISEGFIQPDLGASSSSTSLHDEYGETNLWWWLMTIDKQDSTSLRGSGSSRSMLVRRLSLGRTVSVAEWAVLQRRKSLRTLIINSKVKFKFGDSLGRSFSSLRVLYISWSADSDRLVASLSKLKHLRYLHLKETDVSRIPEDVHRMKLLLRIVLVNCEKLGHLPSSITKLAHLRTLALADGTNINVVPRGFGGLSNLRSLYGFPVVHVDDMDAGTGSSSSIWCSLQELAPLSQLTDLTLNGLEKVPSCWMAEQAMISSKAHLSYLELNYSNSRSKHTTTTEPCGDQEANKQKQQEVFEKLCPPPTCLENLRVVGGYVGFHLPNWIWMCAPASAEFKSLRYLELQDLPCCTHLPDGLRCLPSLECLDVRNAPAVKRIGPEFQASLASSASAAYPPFPKLRVLQLVGLHEWEEWDWNEDDSCEGDARAAVIAMPCLEILYIENCKLSCLPSGLANSKRHAPPRELNLYEITNLASVENFPYSVVDLDLSDCPKLKRISGLARLHKIRIQRCPNLEVLEGVPALDTLMLGDTAMEALPGYLQAVNPRYLDLGCSMELHESLSSSGSSEWNKTSHIGKHNITVLLED</sequence>
<dbReference type="GO" id="GO:0006952">
    <property type="term" value="P:defense response"/>
    <property type="evidence" value="ECO:0007669"/>
    <property type="project" value="UniProtKB-KW"/>
</dbReference>
<dbReference type="EMBL" id="PQIB02000017">
    <property type="protein sequence ID" value="RLM58885.1"/>
    <property type="molecule type" value="Genomic_DNA"/>
</dbReference>
<reference evidence="4" key="1">
    <citation type="journal article" date="2019" name="Nat. Commun.">
        <title>The genome of broomcorn millet.</title>
        <authorList>
            <person name="Zou C."/>
            <person name="Miki D."/>
            <person name="Li D."/>
            <person name="Tang Q."/>
            <person name="Xiao L."/>
            <person name="Rajput S."/>
            <person name="Deng P."/>
            <person name="Jia W."/>
            <person name="Huang R."/>
            <person name="Zhang M."/>
            <person name="Sun Y."/>
            <person name="Hu J."/>
            <person name="Fu X."/>
            <person name="Schnable P.S."/>
            <person name="Li F."/>
            <person name="Zhang H."/>
            <person name="Feng B."/>
            <person name="Zhu X."/>
            <person name="Liu R."/>
            <person name="Schnable J.C."/>
            <person name="Zhu J.-K."/>
            <person name="Zhang H."/>
        </authorList>
    </citation>
    <scope>NUCLEOTIDE SEQUENCE [LARGE SCALE GENOMIC DNA]</scope>
</reference>
<gene>
    <name evidence="3" type="ORF">C2845_PM18G12870</name>
</gene>
<name>A0A3L6PMN9_PANMI</name>
<dbReference type="Pfam" id="PF25019">
    <property type="entry name" value="LRR_R13L1-DRL21"/>
    <property type="match status" value="1"/>
</dbReference>
<dbReference type="PANTHER" id="PTHR47186:SF49">
    <property type="entry name" value="NB-ARC DOMAIN-CONTAINING PROTEIN"/>
    <property type="match status" value="1"/>
</dbReference>
<dbReference type="SUPFAM" id="SSF52058">
    <property type="entry name" value="L domain-like"/>
    <property type="match status" value="1"/>
</dbReference>
<dbReference type="OrthoDB" id="762143at2759"/>
<keyword evidence="1" id="KW-0611">Plant defense</keyword>
<comment type="caution">
    <text evidence="3">The sequence shown here is derived from an EMBL/GenBank/DDBJ whole genome shotgun (WGS) entry which is preliminary data.</text>
</comment>
<evidence type="ECO:0000313" key="4">
    <source>
        <dbReference type="Proteomes" id="UP000275267"/>
    </source>
</evidence>
<dbReference type="STRING" id="4540.A0A3L6PMN9"/>
<dbReference type="PANTHER" id="PTHR47186">
    <property type="entry name" value="LEUCINE-RICH REPEAT-CONTAINING PROTEIN 57"/>
    <property type="match status" value="1"/>
</dbReference>
<evidence type="ECO:0000259" key="2">
    <source>
        <dbReference type="Pfam" id="PF25019"/>
    </source>
</evidence>
<protein>
    <recommendedName>
        <fullName evidence="2">R13L1/DRL21-like LRR repeat region domain-containing protein</fullName>
    </recommendedName>
</protein>
<accession>A0A3L6PMN9</accession>
<feature type="domain" description="R13L1/DRL21-like LRR repeat region" evidence="2">
    <location>
        <begin position="305"/>
        <end position="449"/>
    </location>
</feature>
<dbReference type="Gene3D" id="1.10.10.10">
    <property type="entry name" value="Winged helix-like DNA-binding domain superfamily/Winged helix DNA-binding domain"/>
    <property type="match status" value="1"/>
</dbReference>
<dbReference type="InterPro" id="IPR036388">
    <property type="entry name" value="WH-like_DNA-bd_sf"/>
</dbReference>
<dbReference type="Proteomes" id="UP000275267">
    <property type="component" value="Unassembled WGS sequence"/>
</dbReference>
<dbReference type="Gene3D" id="3.80.10.10">
    <property type="entry name" value="Ribonuclease Inhibitor"/>
    <property type="match status" value="2"/>
</dbReference>
<dbReference type="InterPro" id="IPR056789">
    <property type="entry name" value="LRR_R13L1-DRL21"/>
</dbReference>
<evidence type="ECO:0000313" key="3">
    <source>
        <dbReference type="EMBL" id="RLM58885.1"/>
    </source>
</evidence>
<evidence type="ECO:0000256" key="1">
    <source>
        <dbReference type="ARBA" id="ARBA00022821"/>
    </source>
</evidence>
<keyword evidence="4" id="KW-1185">Reference proteome</keyword>
<dbReference type="AlphaFoldDB" id="A0A3L6PMN9"/>